<keyword evidence="3" id="KW-1185">Reference proteome</keyword>
<feature type="signal peptide" evidence="1">
    <location>
        <begin position="1"/>
        <end position="29"/>
    </location>
</feature>
<dbReference type="AlphaFoldDB" id="A0A2U0U1D3"/>
<evidence type="ECO:0000313" key="2">
    <source>
        <dbReference type="EMBL" id="PVX49761.1"/>
    </source>
</evidence>
<protein>
    <submittedName>
        <fullName evidence="2">Uncharacterized protein DUF4831</fullName>
    </submittedName>
</protein>
<comment type="caution">
    <text evidence="2">The sequence shown here is derived from an EMBL/GenBank/DDBJ whole genome shotgun (WGS) entry which is preliminary data.</text>
</comment>
<name>A0A2U0U1D3_9BACT</name>
<organism evidence="2 3">
    <name type="scientific">Hallella colorans</name>
    <dbReference type="NCBI Taxonomy" id="1703337"/>
    <lineage>
        <taxon>Bacteria</taxon>
        <taxon>Pseudomonadati</taxon>
        <taxon>Bacteroidota</taxon>
        <taxon>Bacteroidia</taxon>
        <taxon>Bacteroidales</taxon>
        <taxon>Prevotellaceae</taxon>
        <taxon>Hallella</taxon>
    </lineage>
</organism>
<dbReference type="EMBL" id="QENY01000019">
    <property type="protein sequence ID" value="PVX49761.1"/>
    <property type="molecule type" value="Genomic_DNA"/>
</dbReference>
<dbReference type="InterPro" id="IPR032265">
    <property type="entry name" value="DUF4831"/>
</dbReference>
<dbReference type="Proteomes" id="UP000245870">
    <property type="component" value="Unassembled WGS sequence"/>
</dbReference>
<feature type="chain" id="PRO_5015626583" evidence="1">
    <location>
        <begin position="30"/>
        <end position="356"/>
    </location>
</feature>
<dbReference type="OrthoDB" id="1092380at2"/>
<reference evidence="2 3" key="1">
    <citation type="submission" date="2018-05" db="EMBL/GenBank/DDBJ databases">
        <title>Genomic Encyclopedia of Type Strains, Phase IV (KMG-IV): sequencing the most valuable type-strain genomes for metagenomic binning, comparative biology and taxonomic classification.</title>
        <authorList>
            <person name="Goeker M."/>
        </authorList>
    </citation>
    <scope>NUCLEOTIDE SEQUENCE [LARGE SCALE GENOMIC DNA]</scope>
    <source>
        <strain evidence="2 3">DSM 100333</strain>
    </source>
</reference>
<sequence>MRHFHFPKPLVACCAIACAAVLQCLPCSAQTVEGTTYYLPQALARFTVKVEKTVYQPGKLAVYARQYFKVDAPQQSATTYRLIGLDMTQVAVPDTAKRFTLTIDRKHSVRKVSRDRVGVLLAINADVRPDDVSPQTFTPAPRPAPLNPTDYMSEDILNAGSMAKMAELTAREIYDIRDSRNALNRGEADFMPKDGAQLKTMLANLDTQERALTQLFEGTTTRDTAWVSVDYLPRTEGREVLFRLSRWLGLVDNDDLAGEPYYVDVRDNHTASVATPADDEKKKDKNDIGLRVSVPSKITLTVGTAGETVDRFELMAPQFGVVEKLSGALFGKKQSSRLLLDPLTGAIRSIDAIEVK</sequence>
<dbReference type="RefSeq" id="WP_116617151.1">
    <property type="nucleotide sequence ID" value="NZ_CAUPIB010000011.1"/>
</dbReference>
<accession>A0A2U0U1D3</accession>
<gene>
    <name evidence="2" type="ORF">C7379_11920</name>
</gene>
<evidence type="ECO:0000256" key="1">
    <source>
        <dbReference type="SAM" id="SignalP"/>
    </source>
</evidence>
<proteinExistence type="predicted"/>
<keyword evidence="1" id="KW-0732">Signal</keyword>
<dbReference type="Pfam" id="PF16115">
    <property type="entry name" value="DUF4831"/>
    <property type="match status" value="1"/>
</dbReference>
<evidence type="ECO:0000313" key="3">
    <source>
        <dbReference type="Proteomes" id="UP000245870"/>
    </source>
</evidence>